<protein>
    <submittedName>
        <fullName evidence="2">Uncharacterized protein</fullName>
    </submittedName>
</protein>
<dbReference type="Proteomes" id="UP000663856">
    <property type="component" value="Unassembled WGS sequence"/>
</dbReference>
<proteinExistence type="predicted"/>
<dbReference type="EMBL" id="CAJOBJ010210596">
    <property type="protein sequence ID" value="CAF5009778.1"/>
    <property type="molecule type" value="Genomic_DNA"/>
</dbReference>
<comment type="caution">
    <text evidence="2">The sequence shown here is derived from an EMBL/GenBank/DDBJ whole genome shotgun (WGS) entry which is preliminary data.</text>
</comment>
<evidence type="ECO:0000313" key="2">
    <source>
        <dbReference type="EMBL" id="CAF4040575.1"/>
    </source>
</evidence>
<reference evidence="2" key="1">
    <citation type="submission" date="2021-02" db="EMBL/GenBank/DDBJ databases">
        <authorList>
            <person name="Nowell W R."/>
        </authorList>
    </citation>
    <scope>NUCLEOTIDE SEQUENCE</scope>
</reference>
<dbReference type="EMBL" id="CAJNRF010010420">
    <property type="protein sequence ID" value="CAF2120890.1"/>
    <property type="molecule type" value="Genomic_DNA"/>
</dbReference>
<sequence length="168" mass="20048">MADISIQLLILLDPRNNHICYDEKIDLQIFRRCNNTQECRDHISNQSDRDKHLFLPDFEMELAKRPYPGLSDTFIYLYCHSDSSIDLCKKELKERALNRIFTVDELPYYLYGAGIELLHKLLKKPPEELNERQRHELALMAKQKLIQLDMLFDQYMDEKLSKETVDLR</sequence>
<organism evidence="2 4">
    <name type="scientific">Rotaria magnacalcarata</name>
    <dbReference type="NCBI Taxonomy" id="392030"/>
    <lineage>
        <taxon>Eukaryota</taxon>
        <taxon>Metazoa</taxon>
        <taxon>Spiralia</taxon>
        <taxon>Gnathifera</taxon>
        <taxon>Rotifera</taxon>
        <taxon>Eurotatoria</taxon>
        <taxon>Bdelloidea</taxon>
        <taxon>Philodinida</taxon>
        <taxon>Philodinidae</taxon>
        <taxon>Rotaria</taxon>
    </lineage>
</organism>
<evidence type="ECO:0000313" key="4">
    <source>
        <dbReference type="Proteomes" id="UP000663866"/>
    </source>
</evidence>
<dbReference type="Proteomes" id="UP000681720">
    <property type="component" value="Unassembled WGS sequence"/>
</dbReference>
<accession>A0A819RDV1</accession>
<dbReference type="AlphaFoldDB" id="A0A819RDV1"/>
<dbReference type="EMBL" id="CAJOBG010003005">
    <property type="protein sequence ID" value="CAF4040575.1"/>
    <property type="molecule type" value="Genomic_DNA"/>
</dbReference>
<evidence type="ECO:0000313" key="1">
    <source>
        <dbReference type="EMBL" id="CAF2120890.1"/>
    </source>
</evidence>
<evidence type="ECO:0000313" key="3">
    <source>
        <dbReference type="EMBL" id="CAF5009778.1"/>
    </source>
</evidence>
<keyword evidence="4" id="KW-1185">Reference proteome</keyword>
<gene>
    <name evidence="3" type="ORF">GIL414_LOCUS57792</name>
    <name evidence="2" type="ORF">OVN521_LOCUS17361</name>
    <name evidence="1" type="ORF">WKI299_LOCUS24390</name>
</gene>
<name>A0A819RDV1_9BILA</name>
<dbReference type="Proteomes" id="UP000663866">
    <property type="component" value="Unassembled WGS sequence"/>
</dbReference>